<name>A0A2H4QBN2_9TREE</name>
<dbReference type="EMBL" id="MF422652">
    <property type="protein sequence ID" value="ATX62026.1"/>
    <property type="molecule type" value="Genomic_DNA"/>
</dbReference>
<feature type="chain" id="PRO_5014150865" evidence="1">
    <location>
        <begin position="25"/>
        <end position="113"/>
    </location>
</feature>
<protein>
    <submittedName>
        <fullName evidence="2">Uncharacterized protein</fullName>
    </submittedName>
</protein>
<organism evidence="2">
    <name type="scientific">Tremella fuciformis</name>
    <dbReference type="NCBI Taxonomy" id="64657"/>
    <lineage>
        <taxon>Eukaryota</taxon>
        <taxon>Fungi</taxon>
        <taxon>Dikarya</taxon>
        <taxon>Basidiomycota</taxon>
        <taxon>Agaricomycotina</taxon>
        <taxon>Tremellomycetes</taxon>
        <taxon>Tremellales</taxon>
        <taxon>Tremellaceae</taxon>
        <taxon>Tremella</taxon>
    </lineage>
</organism>
<evidence type="ECO:0000313" key="2">
    <source>
        <dbReference type="EMBL" id="ATX62026.1"/>
    </source>
</evidence>
<reference evidence="2" key="1">
    <citation type="submission" date="2017-06" db="EMBL/GenBank/DDBJ databases">
        <title>Intra-specific comparison of mitochondrial genome in Tremella fuciformis suggests a gene evolution hypothesis that the N-terminal was replaced by exogenetic one.</title>
        <authorList>
            <person name="Deng Y."/>
            <person name="Ming R."/>
            <person name="Xie B."/>
        </authorList>
    </citation>
    <scope>NUCLEOTIDE SEQUENCE</scope>
    <source>
        <strain evidence="2">TF08</strain>
    </source>
</reference>
<gene>
    <name evidence="2" type="primary">orf113</name>
</gene>
<keyword evidence="2" id="KW-0496">Mitochondrion</keyword>
<feature type="signal peptide" evidence="1">
    <location>
        <begin position="1"/>
        <end position="24"/>
    </location>
</feature>
<geneLocation type="mitochondrion" evidence="2"/>
<evidence type="ECO:0000256" key="1">
    <source>
        <dbReference type="SAM" id="SignalP"/>
    </source>
</evidence>
<keyword evidence="1" id="KW-0732">Signal</keyword>
<dbReference type="AlphaFoldDB" id="A0A2H4QBN2"/>
<accession>A0A2H4QBN2</accession>
<proteinExistence type="predicted"/>
<sequence length="113" mass="13553">MMCEIILLITYISCRLLLFDSTRGFKVFQHLVFLRREYSVWFHVRAGVFKETRNRGNKISYLEVSNSFKNCTIAIISFIEFYMWLSIIYNTETLEWVTCFRVHVVLNPTHVPF</sequence>